<evidence type="ECO:0000256" key="11">
    <source>
        <dbReference type="ARBA" id="ARBA00023012"/>
    </source>
</evidence>
<evidence type="ECO:0000256" key="7">
    <source>
        <dbReference type="ARBA" id="ARBA00022741"/>
    </source>
</evidence>
<dbReference type="CDD" id="cd00082">
    <property type="entry name" value="HisKA"/>
    <property type="match status" value="1"/>
</dbReference>
<dbReference type="EMBL" id="ABVQ01000037">
    <property type="protein sequence ID" value="EEC56157.1"/>
    <property type="molecule type" value="Genomic_DNA"/>
</dbReference>
<dbReference type="Pfam" id="PF00512">
    <property type="entry name" value="HisKA"/>
    <property type="match status" value="1"/>
</dbReference>
<name>B7AVB6_9FIRM</name>
<dbReference type="CDD" id="cd00075">
    <property type="entry name" value="HATPase"/>
    <property type="match status" value="1"/>
</dbReference>
<keyword evidence="7" id="KW-0547">Nucleotide-binding</keyword>
<reference evidence="15 16" key="1">
    <citation type="submission" date="2008-11" db="EMBL/GenBank/DDBJ databases">
        <title>Draft genome sequence of Bacteroides pectinophilus (ATCC 43243).</title>
        <authorList>
            <person name="Sudarsanam P."/>
            <person name="Ley R."/>
            <person name="Guruge J."/>
            <person name="Turnbaugh P.J."/>
            <person name="Mahowald M."/>
            <person name="Liep D."/>
            <person name="Gordon J."/>
        </authorList>
    </citation>
    <scope>NUCLEOTIDE SEQUENCE [LARGE SCALE GENOMIC DNA]</scope>
    <source>
        <strain evidence="15 16">ATCC 43243</strain>
    </source>
</reference>
<dbReference type="Gene3D" id="1.20.120.620">
    <property type="entry name" value="Backbone structure of the membrane domain of e. Coli histidine kinase receptor kdpd"/>
    <property type="match status" value="1"/>
</dbReference>
<dbReference type="InterPro" id="IPR003661">
    <property type="entry name" value="HisK_dim/P_dom"/>
</dbReference>
<dbReference type="GO" id="GO:0005886">
    <property type="term" value="C:plasma membrane"/>
    <property type="evidence" value="ECO:0007669"/>
    <property type="project" value="TreeGrafter"/>
</dbReference>
<gene>
    <name evidence="15" type="ORF">BACPEC_02664</name>
</gene>
<comment type="catalytic activity">
    <reaction evidence="1">
        <text>ATP + protein L-histidine = ADP + protein N-phospho-L-histidine.</text>
        <dbReference type="EC" id="2.7.13.3"/>
    </reaction>
</comment>
<dbReference type="InterPro" id="IPR004358">
    <property type="entry name" value="Sig_transdc_His_kin-like_C"/>
</dbReference>
<keyword evidence="8" id="KW-0418">Kinase</keyword>
<evidence type="ECO:0000256" key="10">
    <source>
        <dbReference type="ARBA" id="ARBA00022989"/>
    </source>
</evidence>
<dbReference type="Proteomes" id="UP000003136">
    <property type="component" value="Unassembled WGS sequence"/>
</dbReference>
<keyword evidence="16" id="KW-1185">Reference proteome</keyword>
<dbReference type="InterPro" id="IPR003594">
    <property type="entry name" value="HATPase_dom"/>
</dbReference>
<dbReference type="FunFam" id="3.30.565.10:FF:000006">
    <property type="entry name" value="Sensor histidine kinase WalK"/>
    <property type="match status" value="1"/>
</dbReference>
<dbReference type="InterPro" id="IPR036890">
    <property type="entry name" value="HATPase_C_sf"/>
</dbReference>
<keyword evidence="10 13" id="KW-1133">Transmembrane helix</keyword>
<feature type="domain" description="Histidine kinase" evidence="14">
    <location>
        <begin position="281"/>
        <end position="498"/>
    </location>
</feature>
<dbReference type="Gene3D" id="3.30.450.40">
    <property type="match status" value="1"/>
</dbReference>
<comment type="subcellular location">
    <subcellularLocation>
        <location evidence="2">Membrane</location>
        <topology evidence="2">Multi-pass membrane protein</topology>
    </subcellularLocation>
</comment>
<dbReference type="PRINTS" id="PR00344">
    <property type="entry name" value="BCTRLSENSOR"/>
</dbReference>
<evidence type="ECO:0000256" key="8">
    <source>
        <dbReference type="ARBA" id="ARBA00022777"/>
    </source>
</evidence>
<dbReference type="GO" id="GO:0005524">
    <property type="term" value="F:ATP binding"/>
    <property type="evidence" value="ECO:0007669"/>
    <property type="project" value="UniProtKB-KW"/>
</dbReference>
<dbReference type="InterPro" id="IPR025201">
    <property type="entry name" value="KdpD_TM"/>
</dbReference>
<sequence>MFKNIIKSIAILAGATALGMVFYRIGFSSANIIMVYILGVLITSIATSHRVYSLISSIASVFVFNYLFTAPRFSLSAYETGYPVTFVVMFITAYVSGTFSLRYKEQARQSEKLADTTRILFDTDKLLTAAKGRDAIIKAAAGQISRLLERNIVIYLNVDGKLSEPYMLNVSDSSCAGNAGVMDEKNVAEWVLANNHYAGASTDRFADSVYVYYAVRVNDRVYGVIGIEAKDKILDSSSQSILLSILGECALALENEKNQRDKEEAAILAESEQLRANLLRSISHDLRTPLTTIAGNASSLLSNGKSFDEQTRYQIYQDIYNDSVWLNNLVENLLYATRIEEGRMVLNTSTELLADVIDDAVRHVKQHSGEHSIFVESDDEYILVTADARLIVQVIINIVDNAVRYTPPGSHITIRSCSENNMAVVYIEDNGNGISDEDKEHVFDKFYSGTNRIADNRRSIGLGLYLCKAIIEAHGGTITVRDNNPAGAVFVFTLPLADNAF</sequence>
<evidence type="ECO:0000256" key="3">
    <source>
        <dbReference type="ARBA" id="ARBA00012438"/>
    </source>
</evidence>
<dbReference type="EC" id="2.7.13.3" evidence="3"/>
<protein>
    <recommendedName>
        <fullName evidence="3">histidine kinase</fullName>
        <ecNumber evidence="3">2.7.13.3</ecNumber>
    </recommendedName>
</protein>
<feature type="transmembrane region" description="Helical" evidence="13">
    <location>
        <begin position="21"/>
        <end position="45"/>
    </location>
</feature>
<dbReference type="InterPro" id="IPR005467">
    <property type="entry name" value="His_kinase_dom"/>
</dbReference>
<accession>B7AVB6</accession>
<evidence type="ECO:0000256" key="4">
    <source>
        <dbReference type="ARBA" id="ARBA00022553"/>
    </source>
</evidence>
<dbReference type="SUPFAM" id="SSF55874">
    <property type="entry name" value="ATPase domain of HSP90 chaperone/DNA topoisomerase II/histidine kinase"/>
    <property type="match status" value="1"/>
</dbReference>
<evidence type="ECO:0000256" key="12">
    <source>
        <dbReference type="ARBA" id="ARBA00023136"/>
    </source>
</evidence>
<dbReference type="InterPro" id="IPR038318">
    <property type="entry name" value="KdpD_sf"/>
</dbReference>
<dbReference type="AlphaFoldDB" id="B7AVB6"/>
<dbReference type="HOGENOM" id="CLU_000445_89_5_9"/>
<dbReference type="SMART" id="SM00387">
    <property type="entry name" value="HATPase_c"/>
    <property type="match status" value="1"/>
</dbReference>
<dbReference type="PANTHER" id="PTHR45569:SF1">
    <property type="entry name" value="SENSOR PROTEIN KDPD"/>
    <property type="match status" value="1"/>
</dbReference>
<evidence type="ECO:0000313" key="15">
    <source>
        <dbReference type="EMBL" id="EEC56157.1"/>
    </source>
</evidence>
<dbReference type="Gene3D" id="1.10.287.130">
    <property type="match status" value="1"/>
</dbReference>
<proteinExistence type="predicted"/>
<dbReference type="PANTHER" id="PTHR45569">
    <property type="entry name" value="SENSOR PROTEIN KDPD"/>
    <property type="match status" value="1"/>
</dbReference>
<dbReference type="Pfam" id="PF13493">
    <property type="entry name" value="DUF4118"/>
    <property type="match status" value="1"/>
</dbReference>
<dbReference type="eggNOG" id="COG2205">
    <property type="taxonomic scope" value="Bacteria"/>
</dbReference>
<dbReference type="SUPFAM" id="SSF47384">
    <property type="entry name" value="Homodimeric domain of signal transducing histidine kinase"/>
    <property type="match status" value="1"/>
</dbReference>
<dbReference type="InterPro" id="IPR052023">
    <property type="entry name" value="Histidine_kinase_KdpD"/>
</dbReference>
<reference evidence="15 16" key="2">
    <citation type="submission" date="2008-11" db="EMBL/GenBank/DDBJ databases">
        <authorList>
            <person name="Fulton L."/>
            <person name="Clifton S."/>
            <person name="Fulton B."/>
            <person name="Xu J."/>
            <person name="Minx P."/>
            <person name="Pepin K.H."/>
            <person name="Johnson M."/>
            <person name="Bhonagiri V."/>
            <person name="Nash W.E."/>
            <person name="Mardis E.R."/>
            <person name="Wilson R.K."/>
        </authorList>
    </citation>
    <scope>NUCLEOTIDE SEQUENCE [LARGE SCALE GENOMIC DNA]</scope>
    <source>
        <strain evidence="15 16">ATCC 43243</strain>
    </source>
</reference>
<evidence type="ECO:0000256" key="9">
    <source>
        <dbReference type="ARBA" id="ARBA00022840"/>
    </source>
</evidence>
<evidence type="ECO:0000256" key="5">
    <source>
        <dbReference type="ARBA" id="ARBA00022679"/>
    </source>
</evidence>
<keyword evidence="12 13" id="KW-0472">Membrane</keyword>
<keyword evidence="6 13" id="KW-0812">Transmembrane</keyword>
<evidence type="ECO:0000256" key="2">
    <source>
        <dbReference type="ARBA" id="ARBA00004141"/>
    </source>
</evidence>
<dbReference type="STRING" id="483218.BACPEC_02664"/>
<dbReference type="Pfam" id="PF02518">
    <property type="entry name" value="HATPase_c"/>
    <property type="match status" value="1"/>
</dbReference>
<evidence type="ECO:0000256" key="13">
    <source>
        <dbReference type="SAM" id="Phobius"/>
    </source>
</evidence>
<feature type="transmembrane region" description="Helical" evidence="13">
    <location>
        <begin position="80"/>
        <end position="101"/>
    </location>
</feature>
<evidence type="ECO:0000256" key="1">
    <source>
        <dbReference type="ARBA" id="ARBA00000085"/>
    </source>
</evidence>
<keyword evidence="4" id="KW-0597">Phosphoprotein</keyword>
<evidence type="ECO:0000259" key="14">
    <source>
        <dbReference type="PROSITE" id="PS50109"/>
    </source>
</evidence>
<dbReference type="InterPro" id="IPR029016">
    <property type="entry name" value="GAF-like_dom_sf"/>
</dbReference>
<keyword evidence="11" id="KW-0902">Two-component regulatory system</keyword>
<organism evidence="15 16">
    <name type="scientific">[Bacteroides] pectinophilus ATCC 43243</name>
    <dbReference type="NCBI Taxonomy" id="483218"/>
    <lineage>
        <taxon>Bacteria</taxon>
        <taxon>Bacillati</taxon>
        <taxon>Bacillota</taxon>
        <taxon>Clostridia</taxon>
        <taxon>Eubacteriales</taxon>
    </lineage>
</organism>
<evidence type="ECO:0000256" key="6">
    <source>
        <dbReference type="ARBA" id="ARBA00022692"/>
    </source>
</evidence>
<evidence type="ECO:0000313" key="16">
    <source>
        <dbReference type="Proteomes" id="UP000003136"/>
    </source>
</evidence>
<keyword evidence="9" id="KW-0067">ATP-binding</keyword>
<dbReference type="PROSITE" id="PS50109">
    <property type="entry name" value="HIS_KIN"/>
    <property type="match status" value="1"/>
</dbReference>
<dbReference type="Gene3D" id="3.30.565.10">
    <property type="entry name" value="Histidine kinase-like ATPase, C-terminal domain"/>
    <property type="match status" value="1"/>
</dbReference>
<dbReference type="SMART" id="SM00388">
    <property type="entry name" value="HisKA"/>
    <property type="match status" value="1"/>
</dbReference>
<dbReference type="InterPro" id="IPR036097">
    <property type="entry name" value="HisK_dim/P_sf"/>
</dbReference>
<dbReference type="GO" id="GO:0000155">
    <property type="term" value="F:phosphorelay sensor kinase activity"/>
    <property type="evidence" value="ECO:0007669"/>
    <property type="project" value="InterPro"/>
</dbReference>
<keyword evidence="5" id="KW-0808">Transferase</keyword>